<evidence type="ECO:0000313" key="3">
    <source>
        <dbReference type="EMBL" id="OCK81935.1"/>
    </source>
</evidence>
<dbReference type="AlphaFoldDB" id="A0A8E2JGM6"/>
<keyword evidence="1" id="KW-0175">Coiled coil</keyword>
<evidence type="ECO:0000256" key="1">
    <source>
        <dbReference type="SAM" id="Coils"/>
    </source>
</evidence>
<gene>
    <name evidence="3" type="ORF">K432DRAFT_403375</name>
</gene>
<dbReference type="EMBL" id="KV744904">
    <property type="protein sequence ID" value="OCK81935.1"/>
    <property type="molecule type" value="Genomic_DNA"/>
</dbReference>
<feature type="region of interest" description="Disordered" evidence="2">
    <location>
        <begin position="504"/>
        <end position="545"/>
    </location>
</feature>
<evidence type="ECO:0000256" key="2">
    <source>
        <dbReference type="SAM" id="MobiDB-lite"/>
    </source>
</evidence>
<feature type="coiled-coil region" evidence="1">
    <location>
        <begin position="35"/>
        <end position="95"/>
    </location>
</feature>
<dbReference type="OrthoDB" id="5400409at2759"/>
<keyword evidence="4" id="KW-1185">Reference proteome</keyword>
<name>A0A8E2JGM6_9PEZI</name>
<feature type="compositionally biased region" description="Polar residues" evidence="2">
    <location>
        <begin position="505"/>
        <end position="532"/>
    </location>
</feature>
<dbReference type="Proteomes" id="UP000250266">
    <property type="component" value="Unassembled WGS sequence"/>
</dbReference>
<evidence type="ECO:0000313" key="4">
    <source>
        <dbReference type="Proteomes" id="UP000250266"/>
    </source>
</evidence>
<reference evidence="3 4" key="1">
    <citation type="journal article" date="2016" name="Nat. Commun.">
        <title>Ectomycorrhizal ecology is imprinted in the genome of the dominant symbiotic fungus Cenococcum geophilum.</title>
        <authorList>
            <consortium name="DOE Joint Genome Institute"/>
            <person name="Peter M."/>
            <person name="Kohler A."/>
            <person name="Ohm R.A."/>
            <person name="Kuo A."/>
            <person name="Krutzmann J."/>
            <person name="Morin E."/>
            <person name="Arend M."/>
            <person name="Barry K.W."/>
            <person name="Binder M."/>
            <person name="Choi C."/>
            <person name="Clum A."/>
            <person name="Copeland A."/>
            <person name="Grisel N."/>
            <person name="Haridas S."/>
            <person name="Kipfer T."/>
            <person name="LaButti K."/>
            <person name="Lindquist E."/>
            <person name="Lipzen A."/>
            <person name="Maire R."/>
            <person name="Meier B."/>
            <person name="Mihaltcheva S."/>
            <person name="Molinier V."/>
            <person name="Murat C."/>
            <person name="Poggeler S."/>
            <person name="Quandt C.A."/>
            <person name="Sperisen C."/>
            <person name="Tritt A."/>
            <person name="Tisserant E."/>
            <person name="Crous P.W."/>
            <person name="Henrissat B."/>
            <person name="Nehls U."/>
            <person name="Egli S."/>
            <person name="Spatafora J.W."/>
            <person name="Grigoriev I.V."/>
            <person name="Martin F.M."/>
        </authorList>
    </citation>
    <scope>NUCLEOTIDE SEQUENCE [LARGE SCALE GENOMIC DNA]</scope>
    <source>
        <strain evidence="3 4">CBS 459.81</strain>
    </source>
</reference>
<organism evidence="3 4">
    <name type="scientific">Lepidopterella palustris CBS 459.81</name>
    <dbReference type="NCBI Taxonomy" id="1314670"/>
    <lineage>
        <taxon>Eukaryota</taxon>
        <taxon>Fungi</taxon>
        <taxon>Dikarya</taxon>
        <taxon>Ascomycota</taxon>
        <taxon>Pezizomycotina</taxon>
        <taxon>Dothideomycetes</taxon>
        <taxon>Pleosporomycetidae</taxon>
        <taxon>Mytilinidiales</taxon>
        <taxon>Argynnaceae</taxon>
        <taxon>Lepidopterella</taxon>
    </lineage>
</organism>
<sequence length="709" mass="80296">MSFGFSVSDIIKGLDLCMKFKELCLTEANRVDVQCKELVRDVGFLEDRLNRLKSAFTEISYRTFTAPLPSICDDNEEAKKTITLLKEESEALIGDFKATLKDCNSFLEENKKYLTRHANMGENFFQGRGVQSRVNNLRSRILFHMHKIDVILAPLQLELLAVIHDRVGEAINRLDEILNLLKGQPHISSPPFPEIPVSLSAKFEAALQKDQPRSYVNPDRIPLKEGFDALYEHYRDSTLQFKNAEISPQTLEQYLSLLKAHWLLEALKRSNSFVEARSGSLYRIAISQIEQRIAKQYARCDESIPEQERVIRFGEQELIGLEDAAFSIWTTPPKALRLTPTVPDVREEEMLRLPLAEHDVNETRELIFFRVGPTVIRLVDTSSRTVNDPASEGLNTVNSQYWINIHQDGLVPWYAIREPTSGSGKFDIELTNSRGAGAMSYSLESLKDALRFQRAITGYLVAPPPTENVRCSYMLQAKRFGFFWRSFEQQDGTGKVQIWNYSPLPATSNQPHSPTLSQSSSDRRQSVLSNTVRSRHPSLANSLGGATVSVTEETATRIVSAPKITYPSALVAFTISDDIYTIWYTELEPGMAITETIRDRARIVIRHKPKGSAEKTFTTRRISVPKSRLADCNLAVFGRPRHPSYSDQTIIKELSCDFLSLKFSSAKKMDDFADHFNFAIEIERERANSIHIADQTAEHLANRPSIAVN</sequence>
<proteinExistence type="predicted"/>
<protein>
    <submittedName>
        <fullName evidence="3">Uncharacterized protein</fullName>
    </submittedName>
</protein>
<accession>A0A8E2JGM6</accession>